<evidence type="ECO:0000313" key="1">
    <source>
        <dbReference type="EMBL" id="QHS79609.1"/>
    </source>
</evidence>
<accession>A0A6C0AIK7</accession>
<dbReference type="EMBL" id="MN740650">
    <property type="protein sequence ID" value="QHS79609.1"/>
    <property type="molecule type" value="Genomic_DNA"/>
</dbReference>
<name>A0A6C0AIK7_9ZZZZ</name>
<reference evidence="1" key="1">
    <citation type="journal article" date="2020" name="Nature">
        <title>Giant virus diversity and host interactions through global metagenomics.</title>
        <authorList>
            <person name="Schulz F."/>
            <person name="Roux S."/>
            <person name="Paez-Espino D."/>
            <person name="Jungbluth S."/>
            <person name="Walsh D.A."/>
            <person name="Denef V.J."/>
            <person name="McMahon K.D."/>
            <person name="Konstantinidis K.T."/>
            <person name="Eloe-Fadrosh E.A."/>
            <person name="Kyrpides N.C."/>
            <person name="Woyke T."/>
        </authorList>
    </citation>
    <scope>NUCLEOTIDE SEQUENCE</scope>
    <source>
        <strain evidence="1">GVMAG-S-1035303-20</strain>
    </source>
</reference>
<proteinExistence type="predicted"/>
<protein>
    <submittedName>
        <fullName evidence="1">Uncharacterized protein</fullName>
    </submittedName>
</protein>
<dbReference type="AlphaFoldDB" id="A0A6C0AIK7"/>
<organism evidence="1">
    <name type="scientific">viral metagenome</name>
    <dbReference type="NCBI Taxonomy" id="1070528"/>
    <lineage>
        <taxon>unclassified sequences</taxon>
        <taxon>metagenomes</taxon>
        <taxon>organismal metagenomes</taxon>
    </lineage>
</organism>
<sequence>MGWRYVIVNHTRKVIEDASLGGIWIIMHRLIREQGWEAADDVEMMFEDGRYEEIGELVVNRGYKSHYHAWSFDGIVPRRQDQGQ</sequence>